<evidence type="ECO:0000256" key="2">
    <source>
        <dbReference type="ARBA" id="ARBA00022448"/>
    </source>
</evidence>
<dbReference type="InterPro" id="IPR000515">
    <property type="entry name" value="MetI-like"/>
</dbReference>
<dbReference type="AlphaFoldDB" id="A0A7X2TNX2"/>
<accession>A0A7X2TNX2</accession>
<evidence type="ECO:0000259" key="9">
    <source>
        <dbReference type="PROSITE" id="PS50928"/>
    </source>
</evidence>
<dbReference type="GO" id="GO:0005886">
    <property type="term" value="C:plasma membrane"/>
    <property type="evidence" value="ECO:0007669"/>
    <property type="project" value="UniProtKB-SubCell"/>
</dbReference>
<dbReference type="Pfam" id="PF00528">
    <property type="entry name" value="BPD_transp_1"/>
    <property type="match status" value="1"/>
</dbReference>
<evidence type="ECO:0000313" key="10">
    <source>
        <dbReference type="EMBL" id="MST82015.1"/>
    </source>
</evidence>
<dbReference type="Gene3D" id="1.10.3720.10">
    <property type="entry name" value="MetI-like"/>
    <property type="match status" value="1"/>
</dbReference>
<organism evidence="10 11">
    <name type="scientific">Bilifractor porci</name>
    <dbReference type="NCBI Taxonomy" id="2606636"/>
    <lineage>
        <taxon>Bacteria</taxon>
        <taxon>Bacillati</taxon>
        <taxon>Bacillota</taxon>
        <taxon>Clostridia</taxon>
        <taxon>Lachnospirales</taxon>
        <taxon>Lachnospiraceae</taxon>
        <taxon>Bilifractor</taxon>
    </lineage>
</organism>
<dbReference type="GO" id="GO:0055085">
    <property type="term" value="P:transmembrane transport"/>
    <property type="evidence" value="ECO:0007669"/>
    <property type="project" value="InterPro"/>
</dbReference>
<dbReference type="PROSITE" id="PS50928">
    <property type="entry name" value="ABC_TM1"/>
    <property type="match status" value="1"/>
</dbReference>
<evidence type="ECO:0000313" key="11">
    <source>
        <dbReference type="Proteomes" id="UP000466864"/>
    </source>
</evidence>
<feature type="chain" id="PRO_5038690557" evidence="8">
    <location>
        <begin position="36"/>
        <end position="275"/>
    </location>
</feature>
<dbReference type="PANTHER" id="PTHR43386">
    <property type="entry name" value="OLIGOPEPTIDE TRANSPORT SYSTEM PERMEASE PROTEIN APPC"/>
    <property type="match status" value="1"/>
</dbReference>
<dbReference type="RefSeq" id="WP_154457931.1">
    <property type="nucleotide sequence ID" value="NZ_VUMV01000004.1"/>
</dbReference>
<keyword evidence="8" id="KW-0732">Signal</keyword>
<evidence type="ECO:0000256" key="7">
    <source>
        <dbReference type="RuleBase" id="RU363032"/>
    </source>
</evidence>
<dbReference type="PANTHER" id="PTHR43386:SF25">
    <property type="entry name" value="PEPTIDE ABC TRANSPORTER PERMEASE PROTEIN"/>
    <property type="match status" value="1"/>
</dbReference>
<name>A0A7X2TNX2_9FIRM</name>
<feature type="transmembrane region" description="Helical" evidence="7">
    <location>
        <begin position="240"/>
        <end position="262"/>
    </location>
</feature>
<keyword evidence="3" id="KW-1003">Cell membrane</keyword>
<keyword evidence="11" id="KW-1185">Reference proteome</keyword>
<dbReference type="InterPro" id="IPR035906">
    <property type="entry name" value="MetI-like_sf"/>
</dbReference>
<dbReference type="InterPro" id="IPR050366">
    <property type="entry name" value="BP-dependent_transpt_permease"/>
</dbReference>
<evidence type="ECO:0000256" key="3">
    <source>
        <dbReference type="ARBA" id="ARBA00022475"/>
    </source>
</evidence>
<evidence type="ECO:0000256" key="1">
    <source>
        <dbReference type="ARBA" id="ARBA00004651"/>
    </source>
</evidence>
<keyword evidence="5 7" id="KW-1133">Transmembrane helix</keyword>
<keyword evidence="4 7" id="KW-0812">Transmembrane</keyword>
<evidence type="ECO:0000256" key="4">
    <source>
        <dbReference type="ARBA" id="ARBA00022692"/>
    </source>
</evidence>
<reference evidence="10 11" key="1">
    <citation type="submission" date="2019-08" db="EMBL/GenBank/DDBJ databases">
        <title>In-depth cultivation of the pig gut microbiome towards novel bacterial diversity and tailored functional studies.</title>
        <authorList>
            <person name="Wylensek D."/>
            <person name="Hitch T.C.A."/>
            <person name="Clavel T."/>
        </authorList>
    </citation>
    <scope>NUCLEOTIDE SEQUENCE [LARGE SCALE GENOMIC DNA]</scope>
    <source>
        <strain evidence="10 11">Oil+RF-744-WCA-WT-13</strain>
    </source>
</reference>
<evidence type="ECO:0000256" key="6">
    <source>
        <dbReference type="ARBA" id="ARBA00023136"/>
    </source>
</evidence>
<dbReference type="EMBL" id="VUMV01000004">
    <property type="protein sequence ID" value="MST82015.1"/>
    <property type="molecule type" value="Genomic_DNA"/>
</dbReference>
<dbReference type="InterPro" id="IPR053385">
    <property type="entry name" value="ABC_transport_permease"/>
</dbReference>
<dbReference type="NCBIfam" id="NF045474">
    <property type="entry name" value="Opp2C"/>
    <property type="match status" value="1"/>
</dbReference>
<comment type="caution">
    <text evidence="10">The sequence shown here is derived from an EMBL/GenBank/DDBJ whole genome shotgun (WGS) entry which is preliminary data.</text>
</comment>
<dbReference type="SUPFAM" id="SSF161098">
    <property type="entry name" value="MetI-like"/>
    <property type="match status" value="1"/>
</dbReference>
<comment type="subcellular location">
    <subcellularLocation>
        <location evidence="1 7">Cell membrane</location>
        <topology evidence="1 7">Multi-pass membrane protein</topology>
    </subcellularLocation>
</comment>
<evidence type="ECO:0000256" key="8">
    <source>
        <dbReference type="SAM" id="SignalP"/>
    </source>
</evidence>
<evidence type="ECO:0000256" key="5">
    <source>
        <dbReference type="ARBA" id="ARBA00022989"/>
    </source>
</evidence>
<sequence length="275" mass="29719">MKRVSRFIRNHKAFTVFFCLALLLVAVACFPSLFASQDPLKAVMTDAAQAPSQQHWFGTDKLGRDLYSRVIYGTRISLLTSFALVGIVSVLGTALGILAGYSGRAAAAVIMRLSDMMMAFPGLVLAIAIAGIMGAGTANAVFAVAAVTWPKYARLSRSLVLKIKDRDFVAAARLDGSGTLYILRKYMLQLSLPSILVTAAADIGKMMLEMAALSFLGFGAQPPAPEWGLMMNEARTYLQTAPWMMIFPGAAMFLTVAVFNMLGDCLRDLITPEEE</sequence>
<feature type="transmembrane region" description="Helical" evidence="7">
    <location>
        <begin position="122"/>
        <end position="148"/>
    </location>
</feature>
<keyword evidence="6 7" id="KW-0472">Membrane</keyword>
<dbReference type="Proteomes" id="UP000466864">
    <property type="component" value="Unassembled WGS sequence"/>
</dbReference>
<feature type="transmembrane region" description="Helical" evidence="7">
    <location>
        <begin position="76"/>
        <end position="101"/>
    </location>
</feature>
<proteinExistence type="inferred from homology"/>
<feature type="signal peptide" evidence="8">
    <location>
        <begin position="1"/>
        <end position="35"/>
    </location>
</feature>
<keyword evidence="2 7" id="KW-0813">Transport</keyword>
<protein>
    <submittedName>
        <fullName evidence="10">ABC transporter permease</fullName>
    </submittedName>
</protein>
<comment type="similarity">
    <text evidence="7">Belongs to the binding-protein-dependent transport system permease family.</text>
</comment>
<gene>
    <name evidence="10" type="ORF">FYJ60_06775</name>
</gene>
<dbReference type="CDD" id="cd06261">
    <property type="entry name" value="TM_PBP2"/>
    <property type="match status" value="1"/>
</dbReference>
<dbReference type="PROSITE" id="PS51257">
    <property type="entry name" value="PROKAR_LIPOPROTEIN"/>
    <property type="match status" value="1"/>
</dbReference>
<feature type="domain" description="ABC transmembrane type-1" evidence="9">
    <location>
        <begin position="78"/>
        <end position="263"/>
    </location>
</feature>